<reference evidence="3" key="1">
    <citation type="journal article" date="2014" name="Front. Microbiol.">
        <title>High frequency of phylogenetically diverse reductive dehalogenase-homologous genes in deep subseafloor sedimentary metagenomes.</title>
        <authorList>
            <person name="Kawai M."/>
            <person name="Futagami T."/>
            <person name="Toyoda A."/>
            <person name="Takaki Y."/>
            <person name="Nishi S."/>
            <person name="Hori S."/>
            <person name="Arai W."/>
            <person name="Tsubouchi T."/>
            <person name="Morono Y."/>
            <person name="Uchiyama I."/>
            <person name="Ito T."/>
            <person name="Fujiyama A."/>
            <person name="Inagaki F."/>
            <person name="Takami H."/>
        </authorList>
    </citation>
    <scope>NUCLEOTIDE SEQUENCE</scope>
    <source>
        <strain evidence="3">Expedition CK06-06</strain>
    </source>
</reference>
<keyword evidence="1" id="KW-0560">Oxidoreductase</keyword>
<dbReference type="SUPFAM" id="SSF53323">
    <property type="entry name" value="Pyruvate-ferredoxin oxidoreductase, PFOR, domain III"/>
    <property type="match status" value="1"/>
</dbReference>
<accession>X1HSI6</accession>
<feature type="non-terminal residue" evidence="3">
    <location>
        <position position="181"/>
    </location>
</feature>
<sequence>MRNTGSYSTKRSYEIRIAGSGGQGIITAGIMLAEAAVAEGRYVAQSQNYGPEARGGSSISEVILSDVAIDYPRALELDLLVALTQEECDHNLPDMKAEGVVIVDSDLVHRILWGKVVSLPFQQIAQRVGEERAINMAALGAIEAFCPRVSRRSLARVITKRLPAAKVKANLQAFDEALELA</sequence>
<protein>
    <recommendedName>
        <fullName evidence="2">Pyruvate/ketoisovalerate oxidoreductase catalytic domain-containing protein</fullName>
    </recommendedName>
</protein>
<dbReference type="InterPro" id="IPR052554">
    <property type="entry name" value="2-oxoglutarate_synth_KorC"/>
</dbReference>
<dbReference type="EMBL" id="BARU01032556">
    <property type="protein sequence ID" value="GAH72437.1"/>
    <property type="molecule type" value="Genomic_DNA"/>
</dbReference>
<dbReference type="InterPro" id="IPR019752">
    <property type="entry name" value="Pyrv/ketoisovalerate_OxRed_cat"/>
</dbReference>
<dbReference type="Gene3D" id="3.40.920.10">
    <property type="entry name" value="Pyruvate-ferredoxin oxidoreductase, PFOR, domain III"/>
    <property type="match status" value="1"/>
</dbReference>
<dbReference type="Pfam" id="PF01558">
    <property type="entry name" value="POR"/>
    <property type="match status" value="1"/>
</dbReference>
<evidence type="ECO:0000313" key="3">
    <source>
        <dbReference type="EMBL" id="GAH72437.1"/>
    </source>
</evidence>
<dbReference type="PANTHER" id="PTHR42730:SF1">
    <property type="entry name" value="2-OXOGLUTARATE SYNTHASE SUBUNIT KORC"/>
    <property type="match status" value="1"/>
</dbReference>
<gene>
    <name evidence="3" type="ORF">S03H2_51330</name>
</gene>
<dbReference type="GO" id="GO:0016903">
    <property type="term" value="F:oxidoreductase activity, acting on the aldehyde or oxo group of donors"/>
    <property type="evidence" value="ECO:0007669"/>
    <property type="project" value="InterPro"/>
</dbReference>
<feature type="domain" description="Pyruvate/ketoisovalerate oxidoreductase catalytic" evidence="2">
    <location>
        <begin position="21"/>
        <end position="179"/>
    </location>
</feature>
<dbReference type="PANTHER" id="PTHR42730">
    <property type="entry name" value="2-OXOGLUTARATE SYNTHASE SUBUNIT KORC"/>
    <property type="match status" value="1"/>
</dbReference>
<comment type="caution">
    <text evidence="3">The sequence shown here is derived from an EMBL/GenBank/DDBJ whole genome shotgun (WGS) entry which is preliminary data.</text>
</comment>
<evidence type="ECO:0000256" key="1">
    <source>
        <dbReference type="ARBA" id="ARBA00023002"/>
    </source>
</evidence>
<dbReference type="InterPro" id="IPR002869">
    <property type="entry name" value="Pyrv_flavodox_OxRed_cen"/>
</dbReference>
<proteinExistence type="predicted"/>
<evidence type="ECO:0000259" key="2">
    <source>
        <dbReference type="Pfam" id="PF01558"/>
    </source>
</evidence>
<name>X1HSI6_9ZZZZ</name>
<organism evidence="3">
    <name type="scientific">marine sediment metagenome</name>
    <dbReference type="NCBI Taxonomy" id="412755"/>
    <lineage>
        <taxon>unclassified sequences</taxon>
        <taxon>metagenomes</taxon>
        <taxon>ecological metagenomes</taxon>
    </lineage>
</organism>
<dbReference type="AlphaFoldDB" id="X1HSI6"/>